<dbReference type="GO" id="GO:0006811">
    <property type="term" value="P:monoatomic ion transport"/>
    <property type="evidence" value="ECO:0007669"/>
    <property type="project" value="UniProtKB-KW"/>
</dbReference>
<dbReference type="SUPFAM" id="SSF56935">
    <property type="entry name" value="Porins"/>
    <property type="match status" value="1"/>
</dbReference>
<evidence type="ECO:0000256" key="7">
    <source>
        <dbReference type="ARBA" id="ARBA00023065"/>
    </source>
</evidence>
<dbReference type="PANTHER" id="PTHR34501:SF9">
    <property type="entry name" value="MAJOR OUTER MEMBRANE PROTEIN P.IA"/>
    <property type="match status" value="1"/>
</dbReference>
<name>A0A2U8FTP6_9BURK</name>
<feature type="domain" description="Porin" evidence="12">
    <location>
        <begin position="7"/>
        <end position="335"/>
    </location>
</feature>
<evidence type="ECO:0000256" key="3">
    <source>
        <dbReference type="ARBA" id="ARBA00022448"/>
    </source>
</evidence>
<dbReference type="RefSeq" id="WP_109037243.1">
    <property type="nucleotide sequence ID" value="NZ_CP029210.1"/>
</dbReference>
<evidence type="ECO:0000313" key="14">
    <source>
        <dbReference type="Proteomes" id="UP000244892"/>
    </source>
</evidence>
<evidence type="ECO:0000256" key="10">
    <source>
        <dbReference type="ARBA" id="ARBA00023237"/>
    </source>
</evidence>
<keyword evidence="3" id="KW-0813">Transport</keyword>
<keyword evidence="4" id="KW-1134">Transmembrane beta strand</keyword>
<dbReference type="PANTHER" id="PTHR34501">
    <property type="entry name" value="PROTEIN YDDL-RELATED"/>
    <property type="match status" value="1"/>
</dbReference>
<keyword evidence="5" id="KW-0812">Transmembrane</keyword>
<evidence type="ECO:0000256" key="4">
    <source>
        <dbReference type="ARBA" id="ARBA00022452"/>
    </source>
</evidence>
<dbReference type="KEGG" id="aon:DEH84_13065"/>
<evidence type="ECO:0000256" key="9">
    <source>
        <dbReference type="ARBA" id="ARBA00023136"/>
    </source>
</evidence>
<dbReference type="GO" id="GO:0015288">
    <property type="term" value="F:porin activity"/>
    <property type="evidence" value="ECO:0007669"/>
    <property type="project" value="UniProtKB-KW"/>
</dbReference>
<evidence type="ECO:0000259" key="12">
    <source>
        <dbReference type="Pfam" id="PF13609"/>
    </source>
</evidence>
<gene>
    <name evidence="13" type="ORF">DEH84_13065</name>
</gene>
<feature type="signal peptide" evidence="11">
    <location>
        <begin position="1"/>
        <end position="19"/>
    </location>
</feature>
<evidence type="ECO:0000256" key="11">
    <source>
        <dbReference type="SAM" id="SignalP"/>
    </source>
</evidence>
<reference evidence="13 14" key="1">
    <citation type="submission" date="2018-05" db="EMBL/GenBank/DDBJ databases">
        <title>complete genome sequence of Aquabacterium olei NBRC 110486.</title>
        <authorList>
            <person name="Tang B."/>
            <person name="Chang J."/>
            <person name="Zhang L."/>
            <person name="Yang H."/>
        </authorList>
    </citation>
    <scope>NUCLEOTIDE SEQUENCE [LARGE SCALE GENOMIC DNA]</scope>
    <source>
        <strain evidence="13 14">NBRC 110486</strain>
    </source>
</reference>
<proteinExistence type="predicted"/>
<evidence type="ECO:0000256" key="1">
    <source>
        <dbReference type="ARBA" id="ARBA00004571"/>
    </source>
</evidence>
<keyword evidence="8" id="KW-0626">Porin</keyword>
<keyword evidence="10" id="KW-0998">Cell outer membrane</keyword>
<dbReference type="Gene3D" id="2.40.160.10">
    <property type="entry name" value="Porin"/>
    <property type="match status" value="1"/>
</dbReference>
<evidence type="ECO:0000256" key="8">
    <source>
        <dbReference type="ARBA" id="ARBA00023114"/>
    </source>
</evidence>
<dbReference type="GO" id="GO:0046930">
    <property type="term" value="C:pore complex"/>
    <property type="evidence" value="ECO:0007669"/>
    <property type="project" value="UniProtKB-KW"/>
</dbReference>
<evidence type="ECO:0000256" key="5">
    <source>
        <dbReference type="ARBA" id="ARBA00022692"/>
    </source>
</evidence>
<dbReference type="Pfam" id="PF13609">
    <property type="entry name" value="Porin_4"/>
    <property type="match status" value="1"/>
</dbReference>
<keyword evidence="9" id="KW-0472">Membrane</keyword>
<evidence type="ECO:0000256" key="6">
    <source>
        <dbReference type="ARBA" id="ARBA00022729"/>
    </source>
</evidence>
<dbReference type="InterPro" id="IPR023614">
    <property type="entry name" value="Porin_dom_sf"/>
</dbReference>
<keyword evidence="6 11" id="KW-0732">Signal</keyword>
<comment type="subunit">
    <text evidence="2">Homotrimer.</text>
</comment>
<dbReference type="InterPro" id="IPR050298">
    <property type="entry name" value="Gram-neg_bact_OMP"/>
</dbReference>
<keyword evidence="7" id="KW-0406">Ion transport</keyword>
<feature type="chain" id="PRO_5015857837" description="Porin domain-containing protein" evidence="11">
    <location>
        <begin position="20"/>
        <end position="363"/>
    </location>
</feature>
<comment type="subcellular location">
    <subcellularLocation>
        <location evidence="1">Cell outer membrane</location>
        <topology evidence="1">Multi-pass membrane protein</topology>
    </subcellularLocation>
</comment>
<keyword evidence="14" id="KW-1185">Reference proteome</keyword>
<dbReference type="OrthoDB" id="6975458at2"/>
<organism evidence="13 14">
    <name type="scientific">Aquabacterium olei</name>
    <dbReference type="NCBI Taxonomy" id="1296669"/>
    <lineage>
        <taxon>Bacteria</taxon>
        <taxon>Pseudomonadati</taxon>
        <taxon>Pseudomonadota</taxon>
        <taxon>Betaproteobacteria</taxon>
        <taxon>Burkholderiales</taxon>
        <taxon>Aquabacterium</taxon>
    </lineage>
</organism>
<sequence>MKKTLLALAAIAASSASFAQSSVTLYGVVDASLESVKGGTAAAGSNTVTRVSSDNLATSRLGFRGTEDLGGGLKGNFVLETGVKSDTGVSGSNGRFFDRAAWLGLSGGFGELRLGRQDSSIGMIAGNTSLLGAQGYDDLRIVNTFASNKYRRLDNAITYVLPTLLPGLSAQVQYSTQADGTTNTIAGSGGGETGGDIGKTWGLNAQYAANGLVAGLGYVNGKANAAGSVKDSAALVYAGYDFAVAKLTGYYNMDKTTDAAEIRRVYGIRVDVPVSQQFAVQASVAKAKNTSADANGAPTVAGDADNATIVALKGVYALSKRTSVYGLFTNVNNGDASSLGVASYANTAGNTARGLAVGVAHKF</sequence>
<evidence type="ECO:0000256" key="2">
    <source>
        <dbReference type="ARBA" id="ARBA00011233"/>
    </source>
</evidence>
<dbReference type="InterPro" id="IPR033900">
    <property type="entry name" value="Gram_neg_porin_domain"/>
</dbReference>
<protein>
    <recommendedName>
        <fullName evidence="12">Porin domain-containing protein</fullName>
    </recommendedName>
</protein>
<dbReference type="CDD" id="cd00342">
    <property type="entry name" value="gram_neg_porins"/>
    <property type="match status" value="1"/>
</dbReference>
<accession>A0A2U8FTP6</accession>
<dbReference type="EMBL" id="CP029210">
    <property type="protein sequence ID" value="AWI54247.1"/>
    <property type="molecule type" value="Genomic_DNA"/>
</dbReference>
<dbReference type="Proteomes" id="UP000244892">
    <property type="component" value="Chromosome"/>
</dbReference>
<evidence type="ECO:0000313" key="13">
    <source>
        <dbReference type="EMBL" id="AWI54247.1"/>
    </source>
</evidence>
<dbReference type="GO" id="GO:0009279">
    <property type="term" value="C:cell outer membrane"/>
    <property type="evidence" value="ECO:0007669"/>
    <property type="project" value="UniProtKB-SubCell"/>
</dbReference>
<dbReference type="AlphaFoldDB" id="A0A2U8FTP6"/>